<keyword evidence="2" id="KW-1185">Reference proteome</keyword>
<dbReference type="Gene3D" id="3.55.50.10">
    <property type="entry name" value="Baseplate protein-like domains"/>
    <property type="match status" value="1"/>
</dbReference>
<dbReference type="EMBL" id="JBFKZN010000025">
    <property type="protein sequence ID" value="MEW5291979.1"/>
    <property type="molecule type" value="Genomic_DNA"/>
</dbReference>
<reference evidence="1 2" key="1">
    <citation type="submission" date="2024-07" db="EMBL/GenBank/DDBJ databases">
        <authorList>
            <person name="Dulla G.F.J."/>
            <person name="Delorm J.G."/>
        </authorList>
    </citation>
    <scope>NUCLEOTIDE SEQUENCE [LARGE SCALE GENOMIC DNA]</scope>
    <source>
        <strain evidence="1 2">JGD 233</strain>
    </source>
</reference>
<proteinExistence type="predicted"/>
<protein>
    <submittedName>
        <fullName evidence="1">Contractile injection system protein, VgrG/Pvc8 family</fullName>
    </submittedName>
</protein>
<gene>
    <name evidence="1" type="ORF">ABW286_22845</name>
</gene>
<sequence length="46" mass="5655">MWEYCVQHQESSFDFIRRLMELEGIYFFLRRATTLILKGLISLSRR</sequence>
<evidence type="ECO:0000313" key="1">
    <source>
        <dbReference type="EMBL" id="MEW5291979.1"/>
    </source>
</evidence>
<evidence type="ECO:0000313" key="2">
    <source>
        <dbReference type="Proteomes" id="UP001554567"/>
    </source>
</evidence>
<accession>A0ABV3N811</accession>
<dbReference type="SUPFAM" id="SSF69279">
    <property type="entry name" value="Phage tail proteins"/>
    <property type="match status" value="1"/>
</dbReference>
<dbReference type="Pfam" id="PF05954">
    <property type="entry name" value="Phage_GPD"/>
    <property type="match status" value="1"/>
</dbReference>
<name>A0ABV3N811_9GAMM</name>
<organism evidence="1 2">
    <name type="scientific">Erwinia papayae</name>
    <dbReference type="NCBI Taxonomy" id="206499"/>
    <lineage>
        <taxon>Bacteria</taxon>
        <taxon>Pseudomonadati</taxon>
        <taxon>Pseudomonadota</taxon>
        <taxon>Gammaproteobacteria</taxon>
        <taxon>Enterobacterales</taxon>
        <taxon>Erwiniaceae</taxon>
        <taxon>Erwinia</taxon>
    </lineage>
</organism>
<dbReference type="Proteomes" id="UP001554567">
    <property type="component" value="Unassembled WGS sequence"/>
</dbReference>
<comment type="caution">
    <text evidence="1">The sequence shown here is derived from an EMBL/GenBank/DDBJ whole genome shotgun (WGS) entry which is preliminary data.</text>
</comment>